<dbReference type="RefSeq" id="WP_326509171.1">
    <property type="nucleotide sequence ID" value="NZ_JAWIIV010000031.1"/>
</dbReference>
<reference evidence="4 5" key="1">
    <citation type="submission" date="2023-10" db="EMBL/GenBank/DDBJ databases">
        <title>Noviherbaspirillum sp. CPCC 100848 genome assembly.</title>
        <authorList>
            <person name="Li X.Y."/>
            <person name="Fang X.M."/>
        </authorList>
    </citation>
    <scope>NUCLEOTIDE SEQUENCE [LARGE SCALE GENOMIC DNA]</scope>
    <source>
        <strain evidence="4 5">CPCC 100848</strain>
    </source>
</reference>
<evidence type="ECO:0000256" key="1">
    <source>
        <dbReference type="ARBA" id="ARBA00022729"/>
    </source>
</evidence>
<dbReference type="Gene3D" id="3.40.50.1820">
    <property type="entry name" value="alpha/beta hydrolase"/>
    <property type="match status" value="1"/>
</dbReference>
<dbReference type="Pfam" id="PF10503">
    <property type="entry name" value="Esterase_PHB"/>
    <property type="match status" value="1"/>
</dbReference>
<keyword evidence="1" id="KW-0732">Signal</keyword>
<organism evidence="4 5">
    <name type="scientific">Noviherbaspirillum album</name>
    <dbReference type="NCBI Taxonomy" id="3080276"/>
    <lineage>
        <taxon>Bacteria</taxon>
        <taxon>Pseudomonadati</taxon>
        <taxon>Pseudomonadota</taxon>
        <taxon>Betaproteobacteria</taxon>
        <taxon>Burkholderiales</taxon>
        <taxon>Oxalobacteraceae</taxon>
        <taxon>Noviherbaspirillum</taxon>
    </lineage>
</organism>
<gene>
    <name evidence="4" type="ORF">RY831_25360</name>
</gene>
<dbReference type="PANTHER" id="PTHR43037:SF1">
    <property type="entry name" value="BLL1128 PROTEIN"/>
    <property type="match status" value="1"/>
</dbReference>
<sequence>MKLNEQFLAQMREATALLQTSGPAAANDVIQRALGAAGLTGTNPGGASPGHEDFIDINPASQETATPKAGLHGLLERLRSRTGGKWRAPFPTPEFEDAEVHGEADAEATGTQRTNENGGGRFLSGSCTSRAGTRTYRLYVPSTYRGEPLPLVVMLHGCKQNPDDFAAGTGMNRLAEQHNCLVLYPAQAAKANGSNCWNWFSPADQRRDHGEPSILADMTRQIMKEYSIDPERVYVAGLSAGGAMAAIMAARYPEVYAAVAVHSGLPVGSAHDVASAFGAMSGGAGSVGSAYSRPVPIIVFHGDRDRTVHPDNGRKVLAQCMGAAEAKACGSTSTKGKTAHGRAYTQTVYLDQQGQAVAEHWVTHGAGHAWFGGSKAGSYTDPKGPDASSEMMRFFLAHANKQPRQ</sequence>
<comment type="caution">
    <text evidence="4">The sequence shown here is derived from an EMBL/GenBank/DDBJ whole genome shotgun (WGS) entry which is preliminary data.</text>
</comment>
<dbReference type="InterPro" id="IPR029058">
    <property type="entry name" value="AB_hydrolase_fold"/>
</dbReference>
<proteinExistence type="predicted"/>
<dbReference type="PANTHER" id="PTHR43037">
    <property type="entry name" value="UNNAMED PRODUCT-RELATED"/>
    <property type="match status" value="1"/>
</dbReference>
<feature type="region of interest" description="Disordered" evidence="3">
    <location>
        <begin position="84"/>
        <end position="126"/>
    </location>
</feature>
<dbReference type="InterPro" id="IPR010126">
    <property type="entry name" value="Esterase_phb"/>
</dbReference>
<accession>A0ABU6JFQ8</accession>
<keyword evidence="5" id="KW-1185">Reference proteome</keyword>
<evidence type="ECO:0000256" key="2">
    <source>
        <dbReference type="ARBA" id="ARBA00022801"/>
    </source>
</evidence>
<dbReference type="Proteomes" id="UP001352263">
    <property type="component" value="Unassembled WGS sequence"/>
</dbReference>
<dbReference type="EMBL" id="JAWIIV010000031">
    <property type="protein sequence ID" value="MEC4722498.1"/>
    <property type="molecule type" value="Genomic_DNA"/>
</dbReference>
<evidence type="ECO:0000256" key="3">
    <source>
        <dbReference type="SAM" id="MobiDB-lite"/>
    </source>
</evidence>
<keyword evidence="2" id="KW-0378">Hydrolase</keyword>
<name>A0ABU6JFQ8_9BURK</name>
<dbReference type="NCBIfam" id="TIGR01840">
    <property type="entry name" value="esterase_phb"/>
    <property type="match status" value="1"/>
</dbReference>
<dbReference type="SUPFAM" id="SSF53474">
    <property type="entry name" value="alpha/beta-Hydrolases"/>
    <property type="match status" value="1"/>
</dbReference>
<evidence type="ECO:0000313" key="4">
    <source>
        <dbReference type="EMBL" id="MEC4722498.1"/>
    </source>
</evidence>
<evidence type="ECO:0000313" key="5">
    <source>
        <dbReference type="Proteomes" id="UP001352263"/>
    </source>
</evidence>
<protein>
    <submittedName>
        <fullName evidence="4">PHB depolymerase family esterase</fullName>
    </submittedName>
</protein>
<dbReference type="InterPro" id="IPR050955">
    <property type="entry name" value="Plant_Biomass_Hydrol_Est"/>
</dbReference>